<reference evidence="2 3" key="1">
    <citation type="journal article" date="2019" name="Int. J. Syst. Evol. Microbiol.">
        <title>The Global Catalogue of Microorganisms (GCM) 10K type strain sequencing project: providing services to taxonomists for standard genome sequencing and annotation.</title>
        <authorList>
            <consortium name="The Broad Institute Genomics Platform"/>
            <consortium name="The Broad Institute Genome Sequencing Center for Infectious Disease"/>
            <person name="Wu L."/>
            <person name="Ma J."/>
        </authorList>
    </citation>
    <scope>NUCLEOTIDE SEQUENCE [LARGE SCALE GENOMIC DNA]</scope>
    <source>
        <strain evidence="2 3">JCM 9731</strain>
    </source>
</reference>
<comment type="caution">
    <text evidence="2">The sequence shown here is derived from an EMBL/GenBank/DDBJ whole genome shotgun (WGS) entry which is preliminary data.</text>
</comment>
<dbReference type="RefSeq" id="WP_343795871.1">
    <property type="nucleotide sequence ID" value="NZ_BAAADJ010000004.1"/>
</dbReference>
<evidence type="ECO:0000259" key="1">
    <source>
        <dbReference type="Pfam" id="PF07687"/>
    </source>
</evidence>
<sequence>MSERLSSFIEKVSPTLVQKRREFHRWPEVGWTEYVTTYKIGKVLDELGLTLTVGKEALASDERFNVPSDEELQEVELEARNQGVPEPWIEKMRGGHTGLVAQFDTGKPGKHIAMRFDIDGLPIKEATDSSHFPTEHSFGSENKGKMHSCGHDGHAVIGIGVAEFIKEFQEELTGRFTLLFQPAEEGRRGAFSMVEAGWLDDVDLFLSGHIGIHSIPAGEISATTTDFLSTSKITVVYRGKSAHAGLEPNRGRNALLAAAAASLHLNGITRHADGATRINIGRLEAGSGRNIIADYARMEIETRGETTELNDYMIEEAERIISSTAGIYDVQVELEVVTTAISADCNAEFISIIEEACTSSSSITKVHPSLPLGASEDVSFMINRVQQHGGLATFMIFGSPLPAGHHHPYFDFDEKVIPVAVETFSRILLTTANG</sequence>
<dbReference type="PANTHER" id="PTHR30575">
    <property type="entry name" value="PEPTIDASE M20"/>
    <property type="match status" value="1"/>
</dbReference>
<dbReference type="SUPFAM" id="SSF55031">
    <property type="entry name" value="Bacterial exopeptidase dimerisation domain"/>
    <property type="match status" value="1"/>
</dbReference>
<dbReference type="InterPro" id="IPR017439">
    <property type="entry name" value="Amidohydrolase"/>
</dbReference>
<protein>
    <submittedName>
        <fullName evidence="2">M20 family metallo-hydrolase</fullName>
    </submittedName>
</protein>
<dbReference type="Proteomes" id="UP001500782">
    <property type="component" value="Unassembled WGS sequence"/>
</dbReference>
<dbReference type="PANTHER" id="PTHR30575:SF3">
    <property type="entry name" value="PEPTIDASE M20 DIMERISATION DOMAIN-CONTAINING PROTEIN"/>
    <property type="match status" value="1"/>
</dbReference>
<proteinExistence type="predicted"/>
<dbReference type="NCBIfam" id="TIGR01891">
    <property type="entry name" value="amidohydrolases"/>
    <property type="match status" value="1"/>
</dbReference>
<dbReference type="PIRSF" id="PIRSF005962">
    <property type="entry name" value="Pept_M20D_amidohydro"/>
    <property type="match status" value="1"/>
</dbReference>
<keyword evidence="3" id="KW-1185">Reference proteome</keyword>
<organism evidence="2 3">
    <name type="scientific">Bacillus carboniphilus</name>
    <dbReference type="NCBI Taxonomy" id="86663"/>
    <lineage>
        <taxon>Bacteria</taxon>
        <taxon>Bacillati</taxon>
        <taxon>Bacillota</taxon>
        <taxon>Bacilli</taxon>
        <taxon>Bacillales</taxon>
        <taxon>Bacillaceae</taxon>
        <taxon>Bacillus</taxon>
    </lineage>
</organism>
<dbReference type="EMBL" id="BAAADJ010000004">
    <property type="protein sequence ID" value="GAA0316574.1"/>
    <property type="molecule type" value="Genomic_DNA"/>
</dbReference>
<gene>
    <name evidence="2" type="ORF">GCM10008967_03960</name>
</gene>
<evidence type="ECO:0000313" key="3">
    <source>
        <dbReference type="Proteomes" id="UP001500782"/>
    </source>
</evidence>
<dbReference type="InterPro" id="IPR011650">
    <property type="entry name" value="Peptidase_M20_dimer"/>
</dbReference>
<dbReference type="InterPro" id="IPR052030">
    <property type="entry name" value="Peptidase_M20/M20A_hydrolases"/>
</dbReference>
<name>A0ABN0VSZ6_9BACI</name>
<dbReference type="Pfam" id="PF01546">
    <property type="entry name" value="Peptidase_M20"/>
    <property type="match status" value="1"/>
</dbReference>
<dbReference type="Pfam" id="PF07687">
    <property type="entry name" value="M20_dimer"/>
    <property type="match status" value="1"/>
</dbReference>
<evidence type="ECO:0000313" key="2">
    <source>
        <dbReference type="EMBL" id="GAA0316574.1"/>
    </source>
</evidence>
<feature type="domain" description="Peptidase M20 dimerisation" evidence="1">
    <location>
        <begin position="235"/>
        <end position="326"/>
    </location>
</feature>
<dbReference type="Gene3D" id="3.40.630.10">
    <property type="entry name" value="Zn peptidases"/>
    <property type="match status" value="2"/>
</dbReference>
<accession>A0ABN0VSZ6</accession>
<dbReference type="SUPFAM" id="SSF53187">
    <property type="entry name" value="Zn-dependent exopeptidases"/>
    <property type="match status" value="1"/>
</dbReference>
<dbReference type="InterPro" id="IPR002933">
    <property type="entry name" value="Peptidase_M20"/>
</dbReference>
<dbReference type="InterPro" id="IPR036264">
    <property type="entry name" value="Bact_exopeptidase_dim_dom"/>
</dbReference>